<dbReference type="AlphaFoldDB" id="D1PC86"/>
<dbReference type="HOGENOM" id="CLU_3187284_0_0_10"/>
<evidence type="ECO:0000256" key="1">
    <source>
        <dbReference type="SAM" id="Phobius"/>
    </source>
</evidence>
<proteinExistence type="predicted"/>
<dbReference type="STRING" id="537011.PREVCOP_04818"/>
<reference evidence="2" key="1">
    <citation type="submission" date="2009-11" db="EMBL/GenBank/DDBJ databases">
        <authorList>
            <person name="Weinstock G."/>
            <person name="Sodergren E."/>
            <person name="Clifton S."/>
            <person name="Fulton L."/>
            <person name="Fulton B."/>
            <person name="Courtney L."/>
            <person name="Fronick C."/>
            <person name="Harrison M."/>
            <person name="Strong C."/>
            <person name="Farmer C."/>
            <person name="Delahaunty K."/>
            <person name="Markovic C."/>
            <person name="Hall O."/>
            <person name="Minx P."/>
            <person name="Tomlinson C."/>
            <person name="Mitreva M."/>
            <person name="Nelson J."/>
            <person name="Hou S."/>
            <person name="Wollam A."/>
            <person name="Pepin K.H."/>
            <person name="Johnson M."/>
            <person name="Bhonagiri V."/>
            <person name="Nash W.E."/>
            <person name="Warren W."/>
            <person name="Chinwalla A."/>
            <person name="Mardis E.R."/>
            <person name="Wilson R.K."/>
        </authorList>
    </citation>
    <scope>NUCLEOTIDE SEQUENCE [LARGE SCALE GENOMIC DNA]</scope>
    <source>
        <strain evidence="2">DSM 18205</strain>
    </source>
</reference>
<evidence type="ECO:0000313" key="3">
    <source>
        <dbReference type="Proteomes" id="UP000004477"/>
    </source>
</evidence>
<sequence>MKEGNICIIIPHLCISKDKIMLFYAFFFHIIWLFAKYIVILQPLNE</sequence>
<evidence type="ECO:0000313" key="2">
    <source>
        <dbReference type="EMBL" id="EFB35538.1"/>
    </source>
</evidence>
<protein>
    <submittedName>
        <fullName evidence="2">Uncharacterized protein</fullName>
    </submittedName>
</protein>
<dbReference type="PaxDb" id="537011-PREVCOP_04818"/>
<keyword evidence="3" id="KW-1185">Reference proteome</keyword>
<name>D1PC86_9BACT</name>
<comment type="caution">
    <text evidence="2">The sequence shown here is derived from an EMBL/GenBank/DDBJ whole genome shotgun (WGS) entry which is preliminary data.</text>
</comment>
<keyword evidence="1" id="KW-1133">Transmembrane helix</keyword>
<keyword evidence="1" id="KW-0472">Membrane</keyword>
<organism evidence="2 3">
    <name type="scientific">Segatella copri DSM 18205</name>
    <dbReference type="NCBI Taxonomy" id="537011"/>
    <lineage>
        <taxon>Bacteria</taxon>
        <taxon>Pseudomonadati</taxon>
        <taxon>Bacteroidota</taxon>
        <taxon>Bacteroidia</taxon>
        <taxon>Bacteroidales</taxon>
        <taxon>Prevotellaceae</taxon>
        <taxon>Segatella</taxon>
    </lineage>
</organism>
<dbReference type="Proteomes" id="UP000004477">
    <property type="component" value="Unassembled WGS sequence"/>
</dbReference>
<keyword evidence="1" id="KW-0812">Transmembrane</keyword>
<feature type="transmembrane region" description="Helical" evidence="1">
    <location>
        <begin position="21"/>
        <end position="40"/>
    </location>
</feature>
<gene>
    <name evidence="2" type="ORF">PREVCOP_04818</name>
</gene>
<dbReference type="EMBL" id="ACBX02000014">
    <property type="protein sequence ID" value="EFB35538.1"/>
    <property type="molecule type" value="Genomic_DNA"/>
</dbReference>
<accession>D1PC86</accession>